<feature type="region of interest" description="Disordered" evidence="1">
    <location>
        <begin position="17"/>
        <end position="40"/>
    </location>
</feature>
<dbReference type="Proteomes" id="UP000279271">
    <property type="component" value="Unassembled WGS sequence"/>
</dbReference>
<reference evidence="5" key="2">
    <citation type="journal article" date="2018" name="Algal Res.">
        <title>Characterization of plant carbon substrate utilization by Auxenochlorella protothecoides.</title>
        <authorList>
            <person name="Vogler B.W."/>
            <person name="Starkenburg S.R."/>
            <person name="Sudasinghe N."/>
            <person name="Schambach J.Y."/>
            <person name="Rollin J.A."/>
            <person name="Pattathil S."/>
            <person name="Barry A.N."/>
        </authorList>
    </citation>
    <scope>NUCLEOTIDE SEQUENCE [LARGE SCALE GENOMIC DNA]</scope>
    <source>
        <strain evidence="5">UTEX 25</strain>
    </source>
</reference>
<dbReference type="GeneID" id="23614995"/>
<accession>A0A087SJR2</accession>
<organism evidence="2 4">
    <name type="scientific">Auxenochlorella protothecoides</name>
    <name type="common">Green microalga</name>
    <name type="synonym">Chlorella protothecoides</name>
    <dbReference type="NCBI Taxonomy" id="3075"/>
    <lineage>
        <taxon>Eukaryota</taxon>
        <taxon>Viridiplantae</taxon>
        <taxon>Chlorophyta</taxon>
        <taxon>core chlorophytes</taxon>
        <taxon>Trebouxiophyceae</taxon>
        <taxon>Chlorellales</taxon>
        <taxon>Chlorellaceae</taxon>
        <taxon>Auxenochlorella</taxon>
    </lineage>
</organism>
<keyword evidence="4" id="KW-1185">Reference proteome</keyword>
<evidence type="ECO:0000313" key="4">
    <source>
        <dbReference type="Proteomes" id="UP000028924"/>
    </source>
</evidence>
<dbReference type="Proteomes" id="UP000028924">
    <property type="component" value="Unassembled WGS sequence"/>
</dbReference>
<reference evidence="3" key="3">
    <citation type="submission" date="2018-10" db="EMBL/GenBank/DDBJ databases">
        <authorList>
            <person name="Hovde B."/>
            <person name="Zhang X."/>
        </authorList>
    </citation>
    <scope>NUCLEOTIDE SEQUENCE [LARGE SCALE GENOMIC DNA]</scope>
    <source>
        <strain evidence="3">UTEX 25</strain>
    </source>
</reference>
<sequence length="230" mass="24637">MEANTVTIAVIPAMKASTDGPTNARAPLAHGEGDSQITGETEVHTKIDPQIADSDAEPVLRSDLAEANASMDTNAALLKKACSLPNYTEHAEALAEERAFLNAMLRRAAHRQAETDAKFVRFKAEVIAREARTLAHAVAETAVLRAQLAEAQAASQALAEVRGVVEVDKNGSFSIKAGPTKDPFNLKKFSFLRQAAEKAVPAPHPQRKPAAAKRASWRSLFCMGPMRAST</sequence>
<dbReference type="KEGG" id="apro:F751_3604"/>
<dbReference type="EMBL" id="QOKY01000135">
    <property type="protein sequence ID" value="RMZ56680.1"/>
    <property type="molecule type" value="Genomic_DNA"/>
</dbReference>
<reference evidence="3" key="4">
    <citation type="submission" date="2018-11" db="EMBL/GenBank/DDBJ databases">
        <title>Characterization of plant carbon substrate utilization by Auxenochlorella protothecoides.</title>
        <authorList>
            <person name="Vogler B.W."/>
            <person name="Starkenburg S.R."/>
            <person name="Sudasinghe N."/>
            <person name="Schambach J.Y."/>
            <person name="Rollin J.A."/>
            <person name="Pattathil S."/>
            <person name="Barry A.N."/>
        </authorList>
    </citation>
    <scope>NUCLEOTIDE SEQUENCE [LARGE SCALE GENOMIC DNA]</scope>
    <source>
        <strain evidence="3">UTEX 25</strain>
    </source>
</reference>
<name>A0A087SJR2_AUXPR</name>
<dbReference type="RefSeq" id="XP_011398862.1">
    <property type="nucleotide sequence ID" value="XM_011400560.1"/>
</dbReference>
<reference evidence="2 4" key="1">
    <citation type="journal article" date="2014" name="BMC Genomics">
        <title>Oil accumulation mechanisms of the oleaginous microalga Chlorella protothecoides revealed through its genome, transcriptomes, and proteomes.</title>
        <authorList>
            <person name="Gao C."/>
            <person name="Wang Y."/>
            <person name="Shen Y."/>
            <person name="Yan D."/>
            <person name="He X."/>
            <person name="Dai J."/>
            <person name="Wu Q."/>
        </authorList>
    </citation>
    <scope>NUCLEOTIDE SEQUENCE [LARGE SCALE GENOMIC DNA]</scope>
    <source>
        <strain evidence="2 4">0710</strain>
    </source>
</reference>
<protein>
    <submittedName>
        <fullName evidence="2">Uncharacterized protein</fullName>
    </submittedName>
</protein>
<dbReference type="EMBL" id="KL662125">
    <property type="protein sequence ID" value="KFM25966.1"/>
    <property type="molecule type" value="Genomic_DNA"/>
</dbReference>
<gene>
    <name evidence="3" type="ORF">APUTEX25_002769</name>
    <name evidence="2" type="ORF">F751_3604</name>
</gene>
<proteinExistence type="predicted"/>
<evidence type="ECO:0000256" key="1">
    <source>
        <dbReference type="SAM" id="MobiDB-lite"/>
    </source>
</evidence>
<dbReference type="AlphaFoldDB" id="A0A087SJR2"/>
<evidence type="ECO:0000313" key="3">
    <source>
        <dbReference type="EMBL" id="RMZ56680.1"/>
    </source>
</evidence>
<evidence type="ECO:0000313" key="2">
    <source>
        <dbReference type="EMBL" id="KFM25966.1"/>
    </source>
</evidence>
<evidence type="ECO:0000313" key="5">
    <source>
        <dbReference type="Proteomes" id="UP000279271"/>
    </source>
</evidence>